<dbReference type="InterPro" id="IPR036844">
    <property type="entry name" value="Hint_dom_sf"/>
</dbReference>
<dbReference type="SUPFAM" id="SSF52540">
    <property type="entry name" value="P-loop containing nucleoside triphosphate hydrolases"/>
    <property type="match status" value="2"/>
</dbReference>
<feature type="domain" description="Helicase C-terminal" evidence="2">
    <location>
        <begin position="349"/>
        <end position="502"/>
    </location>
</feature>
<gene>
    <name evidence="3" type="ordered locus">Sulac_1109</name>
</gene>
<evidence type="ECO:0000259" key="1">
    <source>
        <dbReference type="PROSITE" id="PS51192"/>
    </source>
</evidence>
<reference evidence="4" key="1">
    <citation type="submission" date="2011-12" db="EMBL/GenBank/DDBJ databases">
        <title>The complete genome of chromosome of Sulfobacillus acidophilus DSM 10332.</title>
        <authorList>
            <person name="Lucas S."/>
            <person name="Han J."/>
            <person name="Lapidus A."/>
            <person name="Bruce D."/>
            <person name="Goodwin L."/>
            <person name="Pitluck S."/>
            <person name="Peters L."/>
            <person name="Kyrpides N."/>
            <person name="Mavromatis K."/>
            <person name="Ivanova N."/>
            <person name="Mikhailova N."/>
            <person name="Chertkov O."/>
            <person name="Saunders E."/>
            <person name="Detter J.C."/>
            <person name="Tapia R."/>
            <person name="Han C."/>
            <person name="Land M."/>
            <person name="Hauser L."/>
            <person name="Markowitz V."/>
            <person name="Cheng J.-F."/>
            <person name="Hugenholtz P."/>
            <person name="Woyke T."/>
            <person name="Wu D."/>
            <person name="Pukall R."/>
            <person name="Gehrich-Schroeter G."/>
            <person name="Schneider S."/>
            <person name="Klenk H.-P."/>
            <person name="Eisen J.A."/>
        </authorList>
    </citation>
    <scope>NUCLEOTIDE SEQUENCE [LARGE SCALE GENOMIC DNA]</scope>
    <source>
        <strain evidence="4">ATCC 700253 / DSM 10332 / NAL</strain>
    </source>
</reference>
<evidence type="ECO:0000259" key="2">
    <source>
        <dbReference type="PROSITE" id="PS51194"/>
    </source>
</evidence>
<dbReference type="GO" id="GO:0005524">
    <property type="term" value="F:ATP binding"/>
    <property type="evidence" value="ECO:0007669"/>
    <property type="project" value="InterPro"/>
</dbReference>
<feature type="domain" description="Helicase ATP-binding" evidence="1">
    <location>
        <begin position="19"/>
        <end position="180"/>
    </location>
</feature>
<evidence type="ECO:0000313" key="3">
    <source>
        <dbReference type="EMBL" id="AEW04609.1"/>
    </source>
</evidence>
<dbReference type="InterPro" id="IPR050742">
    <property type="entry name" value="Helicase_Restrict-Modif_Enz"/>
</dbReference>
<dbReference type="GO" id="GO:0003677">
    <property type="term" value="F:DNA binding"/>
    <property type="evidence" value="ECO:0007669"/>
    <property type="project" value="InterPro"/>
</dbReference>
<proteinExistence type="predicted"/>
<dbReference type="GO" id="GO:0005829">
    <property type="term" value="C:cytosol"/>
    <property type="evidence" value="ECO:0007669"/>
    <property type="project" value="TreeGrafter"/>
</dbReference>
<accession>G8TU18</accession>
<dbReference type="SUPFAM" id="SSF51294">
    <property type="entry name" value="Hedgehog/intein (Hint) domain"/>
    <property type="match status" value="1"/>
</dbReference>
<dbReference type="InterPro" id="IPR006935">
    <property type="entry name" value="Helicase/UvrB_N"/>
</dbReference>
<dbReference type="Gene3D" id="3.40.50.300">
    <property type="entry name" value="P-loop containing nucleotide triphosphate hydrolases"/>
    <property type="match status" value="3"/>
</dbReference>
<dbReference type="GO" id="GO:0016787">
    <property type="term" value="F:hydrolase activity"/>
    <property type="evidence" value="ECO:0007669"/>
    <property type="project" value="InterPro"/>
</dbReference>
<dbReference type="Pfam" id="PF07591">
    <property type="entry name" value="PT-HINT"/>
    <property type="match status" value="1"/>
</dbReference>
<dbReference type="EMBL" id="CP003179">
    <property type="protein sequence ID" value="AEW04609.1"/>
    <property type="molecule type" value="Genomic_DNA"/>
</dbReference>
<dbReference type="STRING" id="679936.Sulac_1109"/>
<dbReference type="NCBIfam" id="TIGR01443">
    <property type="entry name" value="intein_Cterm"/>
    <property type="match status" value="1"/>
</dbReference>
<dbReference type="PANTHER" id="PTHR47396:SF1">
    <property type="entry name" value="ATP-DEPENDENT HELICASE IRC3-RELATED"/>
    <property type="match status" value="1"/>
</dbReference>
<dbReference type="InterPro" id="IPR027417">
    <property type="entry name" value="P-loop_NTPase"/>
</dbReference>
<dbReference type="AlphaFoldDB" id="G8TU18"/>
<dbReference type="KEGG" id="sap:Sulac_1109"/>
<dbReference type="Pfam" id="PF00271">
    <property type="entry name" value="Helicase_C"/>
    <property type="match status" value="1"/>
</dbReference>
<sequence>MSSIPLRPYQLAALEAVETAYRQEIKRPVVSMPTGTGKTIVLAELLRRRKQTALVLAHRDELVRQAAEKIHQVWPEAHVGIVKGAEDEWQAPVVVASVQSLHSKRLHRWAQNQFQTIIIDECFPAGTLVEGRPIETWRPGDIIRAYDPETNRWASVLVTGTHRRSTRELMEITLESEVLRCTLNHPFYTREGWIEAEFLQAGDWVLGESGWIAVQNATPLSLSTPVDVFNLDVDTPHTYLVGQAGLVVHNCHHAPAPSYRKILEYLSPDLLLGVSATPFRKDLTSLTTVFDQIVYSYGIREAIQDGWLVDIRAVRVEGQADLDDVATRGGDFVEGQLQTALNSPARNALIVEAYQTHAPGTKAIVFTAGVQHAHDLARAFQDHGIVATAVDGGMSLDERRARFRAFHEGHFRILVNAQLATEGYDEPTIETVILARPTKSLALFTQMVGRGTRPSPGKTAMTLIDVADNTRRHKLITLADLIGLRRPLKAGETVAQRIARETQIPANAEHWLEQWSPLTIMSEEVPSLYLDLVDSAAPALDWRDIRAELDDIMADADDLRGAIRRAARLMQNPIGSSTDAQRHRLQEFGWPDAETARLPKWAASYALDRHRTVLAEWAAGRVRQWAKLVGADHDQLSQMMTQELWHYTPATAKQQHLLRRLGTPADIVITLTKGEAAWLIDQMLAKKAQTV</sequence>
<dbReference type="PROSITE" id="PS51194">
    <property type="entry name" value="HELICASE_CTER"/>
    <property type="match status" value="1"/>
</dbReference>
<dbReference type="SMART" id="SM00490">
    <property type="entry name" value="HELICc"/>
    <property type="match status" value="1"/>
</dbReference>
<dbReference type="PROSITE" id="PS50818">
    <property type="entry name" value="INTEIN_C_TER"/>
    <property type="match status" value="1"/>
</dbReference>
<dbReference type="Gene3D" id="2.170.16.10">
    <property type="entry name" value="Hedgehog/Intein (Hint) domain"/>
    <property type="match status" value="1"/>
</dbReference>
<dbReference type="SMART" id="SM00306">
    <property type="entry name" value="HintN"/>
    <property type="match status" value="1"/>
</dbReference>
<dbReference type="CDD" id="cd00081">
    <property type="entry name" value="Hint"/>
    <property type="match status" value="1"/>
</dbReference>
<organism evidence="3 4">
    <name type="scientific">Sulfobacillus acidophilus (strain ATCC 700253 / DSM 10332 / NAL)</name>
    <dbReference type="NCBI Taxonomy" id="679936"/>
    <lineage>
        <taxon>Bacteria</taxon>
        <taxon>Bacillati</taxon>
        <taxon>Bacillota</taxon>
        <taxon>Clostridia</taxon>
        <taxon>Eubacteriales</taxon>
        <taxon>Clostridiales Family XVII. Incertae Sedis</taxon>
        <taxon>Sulfobacillus</taxon>
    </lineage>
</organism>
<dbReference type="InterPro" id="IPR014001">
    <property type="entry name" value="Helicase_ATP-bd"/>
</dbReference>
<dbReference type="Pfam" id="PF04851">
    <property type="entry name" value="ResIII"/>
    <property type="match status" value="1"/>
</dbReference>
<evidence type="ECO:0000313" key="4">
    <source>
        <dbReference type="Proteomes" id="UP000005439"/>
    </source>
</evidence>
<dbReference type="PANTHER" id="PTHR47396">
    <property type="entry name" value="TYPE I RESTRICTION ENZYME ECOKI R PROTEIN"/>
    <property type="match status" value="1"/>
</dbReference>
<dbReference type="SMART" id="SM00487">
    <property type="entry name" value="DEXDc"/>
    <property type="match status" value="1"/>
</dbReference>
<dbReference type="Proteomes" id="UP000005439">
    <property type="component" value="Chromosome"/>
</dbReference>
<dbReference type="HOGENOM" id="CLU_014765_2_0_9"/>
<keyword evidence="4" id="KW-1185">Reference proteome</keyword>
<dbReference type="InterPro" id="IPR001650">
    <property type="entry name" value="Helicase_C-like"/>
</dbReference>
<dbReference type="InterPro" id="IPR003587">
    <property type="entry name" value="Hint_dom_N"/>
</dbReference>
<reference evidence="3 4" key="2">
    <citation type="journal article" date="2012" name="Stand. Genomic Sci.">
        <title>Complete genome sequence of the moderately thermophilic mineral-sulfide-oxidizing firmicute Sulfobacillus acidophilus type strain (NAL(T)).</title>
        <authorList>
            <person name="Anderson I."/>
            <person name="Chertkov O."/>
            <person name="Chen A."/>
            <person name="Saunders E."/>
            <person name="Lapidus A."/>
            <person name="Nolan M."/>
            <person name="Lucas S."/>
            <person name="Hammon N."/>
            <person name="Deshpande S."/>
            <person name="Cheng J.F."/>
            <person name="Han C."/>
            <person name="Tapia R."/>
            <person name="Goodwin L.A."/>
            <person name="Pitluck S."/>
            <person name="Liolios K."/>
            <person name="Pagani I."/>
            <person name="Ivanova N."/>
            <person name="Mikhailova N."/>
            <person name="Pati A."/>
            <person name="Palaniappan K."/>
            <person name="Land M."/>
            <person name="Pan C."/>
            <person name="Rohde M."/>
            <person name="Pukall R."/>
            <person name="Goker M."/>
            <person name="Detter J.C."/>
            <person name="Woyke T."/>
            <person name="Bristow J."/>
            <person name="Eisen J.A."/>
            <person name="Markowitz V."/>
            <person name="Hugenholtz P."/>
            <person name="Kyrpides N.C."/>
            <person name="Klenk H.P."/>
            <person name="Mavromatis K."/>
        </authorList>
    </citation>
    <scope>NUCLEOTIDE SEQUENCE [LARGE SCALE GENOMIC DNA]</scope>
    <source>
        <strain evidence="4">ATCC 700253 / DSM 10332 / NAL</strain>
    </source>
</reference>
<protein>
    <submittedName>
        <fullName evidence="3">Type III restriction protein res subunit</fullName>
    </submittedName>
</protein>
<dbReference type="PROSITE" id="PS51192">
    <property type="entry name" value="HELICASE_ATP_BIND_1"/>
    <property type="match status" value="1"/>
</dbReference>
<name>G8TU18_SULAD</name>
<dbReference type="PATRIC" id="fig|679936.5.peg.1169"/>
<dbReference type="InterPro" id="IPR030934">
    <property type="entry name" value="Intein_C"/>
</dbReference>